<proteinExistence type="inferred from homology"/>
<feature type="binding site" evidence="10">
    <location>
        <position position="139"/>
    </location>
    <ligand>
        <name>substrate</name>
    </ligand>
</feature>
<comment type="caution">
    <text evidence="11">The sequence shown here is derived from an EMBL/GenBank/DDBJ whole genome shotgun (WGS) entry which is preliminary data.</text>
</comment>
<comment type="subcellular location">
    <subcellularLocation>
        <location evidence="10">Cytoplasm</location>
    </subcellularLocation>
</comment>
<comment type="function">
    <text evidence="10">Catalyzes the NAD(P)-dependent oxidation of 4-(phosphooxy)-L-threonine (HTP) into 2-amino-3-oxo-4-(phosphooxy)butyric acid which spontaneously decarboxylates to form 3-amino-2-oxopropyl phosphate (AHAP).</text>
</comment>
<feature type="binding site" evidence="10">
    <location>
        <position position="169"/>
    </location>
    <ligand>
        <name>a divalent metal cation</name>
        <dbReference type="ChEBI" id="CHEBI:60240"/>
        <note>ligand shared between dimeric partners</note>
    </ligand>
</feature>
<keyword evidence="3 10" id="KW-0862">Zinc</keyword>
<sequence length="336" mass="35819">MIDLLAVSMGDPVGVGPEIVLRAFAEKRVSGYRLLHVGDPEVYARTAAHLGLTIPFRVFGAVTVDAGGAPDHFDILATRNPVDHTVFAFGKPHPGHAACVVESIETACRLAEAGQVAAMVTPPIHKGSIHAAGFDFPGHTELLARLLDVRMPVMMLAGEGLRVVLATIHQSVESVSRSLTREGLHGLILATLQALRHDFAMPEPRLVVTGLNPHAGEGGAFGDEEIRLIEPVCRELREAFPGLRGPLPADTLFHARARAGYDAVVCMYHDQGLIPLKMLAFGHAVNVTLNLPIVRTSVDHGTAHDIAGQGVADLGSYLVALETARQIAFNRRSGQG</sequence>
<dbReference type="PANTHER" id="PTHR30004:SF5">
    <property type="entry name" value="4-HYDROXYTHREONINE-4-PHOSPHATE DEHYDROGENASE"/>
    <property type="match status" value="1"/>
</dbReference>
<dbReference type="NCBIfam" id="TIGR00557">
    <property type="entry name" value="pdxA"/>
    <property type="match status" value="1"/>
</dbReference>
<evidence type="ECO:0000256" key="8">
    <source>
        <dbReference type="ARBA" id="ARBA00023096"/>
    </source>
</evidence>
<dbReference type="GO" id="GO:0050570">
    <property type="term" value="F:4-hydroxythreonine-4-phosphate dehydrogenase activity"/>
    <property type="evidence" value="ECO:0007669"/>
    <property type="project" value="UniProtKB-EC"/>
</dbReference>
<dbReference type="EC" id="1.1.1.262" evidence="10"/>
<protein>
    <recommendedName>
        <fullName evidence="10">4-hydroxythreonine-4-phosphate dehydrogenase</fullName>
        <ecNumber evidence="10">1.1.1.262</ecNumber>
    </recommendedName>
    <alternativeName>
        <fullName evidence="10">4-(phosphohydroxy)-L-threonine dehydrogenase</fullName>
    </alternativeName>
</protein>
<dbReference type="Pfam" id="PF04166">
    <property type="entry name" value="PdxA"/>
    <property type="match status" value="1"/>
</dbReference>
<evidence type="ECO:0000256" key="4">
    <source>
        <dbReference type="ARBA" id="ARBA00022842"/>
    </source>
</evidence>
<evidence type="ECO:0000313" key="11">
    <source>
        <dbReference type="EMBL" id="GAB0056782.1"/>
    </source>
</evidence>
<dbReference type="HAMAP" id="MF_00536">
    <property type="entry name" value="PdxA"/>
    <property type="match status" value="1"/>
</dbReference>
<keyword evidence="7 10" id="KW-0520">NAD</keyword>
<dbReference type="RefSeq" id="WP_420904503.1">
    <property type="nucleotide sequence ID" value="NZ_BAAFGK010000004.1"/>
</dbReference>
<comment type="pathway">
    <text evidence="10">Cofactor biosynthesis; pyridoxine 5'-phosphate biosynthesis; pyridoxine 5'-phosphate from D-erythrose 4-phosphate: step 4/5.</text>
</comment>
<evidence type="ECO:0000256" key="7">
    <source>
        <dbReference type="ARBA" id="ARBA00023027"/>
    </source>
</evidence>
<keyword evidence="6 10" id="KW-0560">Oxidoreductase</keyword>
<keyword evidence="12" id="KW-1185">Reference proteome</keyword>
<comment type="catalytic activity">
    <reaction evidence="10">
        <text>4-(phosphooxy)-L-threonine + NAD(+) = 3-amino-2-oxopropyl phosphate + CO2 + NADH</text>
        <dbReference type="Rhea" id="RHEA:32275"/>
        <dbReference type="ChEBI" id="CHEBI:16526"/>
        <dbReference type="ChEBI" id="CHEBI:57279"/>
        <dbReference type="ChEBI" id="CHEBI:57540"/>
        <dbReference type="ChEBI" id="CHEBI:57945"/>
        <dbReference type="ChEBI" id="CHEBI:58452"/>
        <dbReference type="EC" id="1.1.1.262"/>
    </reaction>
</comment>
<evidence type="ECO:0000313" key="12">
    <source>
        <dbReference type="Proteomes" id="UP001628193"/>
    </source>
</evidence>
<gene>
    <name evidence="10 11" type="primary">pdxA</name>
    <name evidence="11" type="ORF">SIID45300_01094</name>
</gene>
<dbReference type="InterPro" id="IPR037510">
    <property type="entry name" value="PdxA"/>
</dbReference>
<feature type="binding site" evidence="10">
    <location>
        <position position="269"/>
    </location>
    <ligand>
        <name>a divalent metal cation</name>
        <dbReference type="ChEBI" id="CHEBI:60240"/>
        <note>ligand shared between dimeric partners</note>
    </ligand>
</feature>
<feature type="binding site" evidence="10">
    <location>
        <position position="295"/>
    </location>
    <ligand>
        <name>substrate</name>
    </ligand>
</feature>
<feature type="binding site" evidence="10">
    <location>
        <position position="214"/>
    </location>
    <ligand>
        <name>a divalent metal cation</name>
        <dbReference type="ChEBI" id="CHEBI:60240"/>
        <note>ligand shared between dimeric partners</note>
    </ligand>
</feature>
<accession>A0ABQ0C7C5</accession>
<evidence type="ECO:0000256" key="1">
    <source>
        <dbReference type="ARBA" id="ARBA00022490"/>
    </source>
</evidence>
<dbReference type="Proteomes" id="UP001628193">
    <property type="component" value="Unassembled WGS sequence"/>
</dbReference>
<keyword evidence="1 10" id="KW-0963">Cytoplasm</keyword>
<evidence type="ECO:0000256" key="2">
    <source>
        <dbReference type="ARBA" id="ARBA00022723"/>
    </source>
</evidence>
<evidence type="ECO:0000256" key="10">
    <source>
        <dbReference type="HAMAP-Rule" id="MF_00536"/>
    </source>
</evidence>
<dbReference type="EMBL" id="BAAFGK010000004">
    <property type="protein sequence ID" value="GAB0056782.1"/>
    <property type="molecule type" value="Genomic_DNA"/>
</dbReference>
<comment type="similarity">
    <text evidence="10">Belongs to the PdxA family.</text>
</comment>
<dbReference type="SUPFAM" id="SSF53659">
    <property type="entry name" value="Isocitrate/Isopropylmalate dehydrogenase-like"/>
    <property type="match status" value="1"/>
</dbReference>
<keyword evidence="9 10" id="KW-0170">Cobalt</keyword>
<comment type="cofactor">
    <cofactor evidence="10">
        <name>Zn(2+)</name>
        <dbReference type="ChEBI" id="CHEBI:29105"/>
    </cofactor>
    <cofactor evidence="10">
        <name>Mg(2+)</name>
        <dbReference type="ChEBI" id="CHEBI:18420"/>
    </cofactor>
    <cofactor evidence="10">
        <name>Co(2+)</name>
        <dbReference type="ChEBI" id="CHEBI:48828"/>
    </cofactor>
    <text evidence="10">Binds 1 divalent metal cation per subunit. Can use ions such as Zn(2+), Mg(2+) or Co(2+).</text>
</comment>
<organism evidence="11 12">
    <name type="scientific">Candidatus Magnetaquiglobus chichijimensis</name>
    <dbReference type="NCBI Taxonomy" id="3141448"/>
    <lineage>
        <taxon>Bacteria</taxon>
        <taxon>Pseudomonadati</taxon>
        <taxon>Pseudomonadota</taxon>
        <taxon>Magnetococcia</taxon>
        <taxon>Magnetococcales</taxon>
        <taxon>Candidatus Magnetaquicoccaceae</taxon>
        <taxon>Candidatus Magnetaquiglobus</taxon>
    </lineage>
</organism>
<evidence type="ECO:0000256" key="9">
    <source>
        <dbReference type="ARBA" id="ARBA00023285"/>
    </source>
</evidence>
<comment type="miscellaneous">
    <text evidence="10">The active site is located at the dimer interface.</text>
</comment>
<feature type="binding site" evidence="10">
    <location>
        <position position="286"/>
    </location>
    <ligand>
        <name>substrate</name>
    </ligand>
</feature>
<dbReference type="PANTHER" id="PTHR30004">
    <property type="entry name" value="4-HYDROXYTHREONINE-4-PHOSPHATE DEHYDROGENASE"/>
    <property type="match status" value="1"/>
</dbReference>
<feature type="binding site" evidence="10">
    <location>
        <position position="277"/>
    </location>
    <ligand>
        <name>substrate</name>
    </ligand>
</feature>
<evidence type="ECO:0000256" key="5">
    <source>
        <dbReference type="ARBA" id="ARBA00022857"/>
    </source>
</evidence>
<reference evidence="11 12" key="2">
    <citation type="submission" date="2024-09" db="EMBL/GenBank/DDBJ databases">
        <title>Draft genome sequence of Candidatus Magnetaquicoccaceae bacterium FCR-1.</title>
        <authorList>
            <person name="Shimoshige H."/>
            <person name="Shimamura S."/>
            <person name="Taoka A."/>
            <person name="Kobayashi H."/>
            <person name="Maekawa T."/>
        </authorList>
    </citation>
    <scope>NUCLEOTIDE SEQUENCE [LARGE SCALE GENOMIC DNA]</scope>
    <source>
        <strain evidence="11 12">FCR-1</strain>
    </source>
</reference>
<keyword evidence="2 10" id="KW-0479">Metal-binding</keyword>
<reference evidence="11 12" key="1">
    <citation type="submission" date="2024-05" db="EMBL/GenBank/DDBJ databases">
        <authorList>
            <consortium name="Candidatus Magnetaquicoccaceae bacterium FCR-1 genome sequencing consortium"/>
            <person name="Shimoshige H."/>
            <person name="Shimamura S."/>
            <person name="Taoka A."/>
            <person name="Kobayashi H."/>
            <person name="Maekawa T."/>
        </authorList>
    </citation>
    <scope>NUCLEOTIDE SEQUENCE [LARGE SCALE GENOMIC DNA]</scope>
    <source>
        <strain evidence="11 12">FCR-1</strain>
    </source>
</reference>
<dbReference type="InterPro" id="IPR005255">
    <property type="entry name" value="PdxA_fam"/>
</dbReference>
<feature type="binding site" evidence="10">
    <location>
        <position position="140"/>
    </location>
    <ligand>
        <name>substrate</name>
    </ligand>
</feature>
<keyword evidence="4 10" id="KW-0460">Magnesium</keyword>
<dbReference type="Gene3D" id="3.40.718.10">
    <property type="entry name" value="Isopropylmalate Dehydrogenase"/>
    <property type="match status" value="1"/>
</dbReference>
<keyword evidence="8 10" id="KW-0664">Pyridoxine biosynthesis</keyword>
<evidence type="ECO:0000256" key="6">
    <source>
        <dbReference type="ARBA" id="ARBA00023002"/>
    </source>
</evidence>
<keyword evidence="5 10" id="KW-0521">NADP</keyword>
<comment type="subunit">
    <text evidence="10">Homodimer.</text>
</comment>
<evidence type="ECO:0000256" key="3">
    <source>
        <dbReference type="ARBA" id="ARBA00022833"/>
    </source>
</evidence>
<name>A0ABQ0C7C5_9PROT</name>